<reference evidence="5 6" key="1">
    <citation type="submission" date="2020-08" db="EMBL/GenBank/DDBJ databases">
        <title>Sequencing the genomes of 1000 actinobacteria strains.</title>
        <authorList>
            <person name="Klenk H.-P."/>
        </authorList>
    </citation>
    <scope>NUCLEOTIDE SEQUENCE [LARGE SCALE GENOMIC DNA]</scope>
    <source>
        <strain evidence="5 6">DSM 46659</strain>
    </source>
</reference>
<keyword evidence="2 4" id="KW-0808">Transferase</keyword>
<dbReference type="EMBL" id="JACHDS010000001">
    <property type="protein sequence ID" value="MBB6172304.1"/>
    <property type="molecule type" value="Genomic_DNA"/>
</dbReference>
<sequence>MATARRVVVAPDKFKGSLTADEVGDALRLGLLDGDPMLEVTVRPLADGGEGSVAACLRAGFAARTVRVRGPLGDRVGARFALGGGTAVVEAAEACGLQLLGGNRAPLAASSSGVGDMIRHALDAGARRIVLAAGGSASMDGGAGMLTALGGRLTDAAGGRLPAGAAALRSVAHLELAGVDPRLSHAELVLAADVDAPLLGPSGAVAVFGPQKGAGPAEAALLEHALGVLASVAPAAGTGADLAALPGAGAAGGIGFGAYLLGARHVSGAEYFAELAGLPAVLSGASLAVTGEGCLDSQTLAGKLPLIVAAQARSAGVPAIAAVGRCLIDAAEWRGAGFAAVHALADRDPRCATDPELSVHQLRLLGHELATTCPSVVADRRATAP</sequence>
<comment type="caution">
    <text evidence="5">The sequence shown here is derived from an EMBL/GenBank/DDBJ whole genome shotgun (WGS) entry which is preliminary data.</text>
</comment>
<organism evidence="5 6">
    <name type="scientific">Nocardiopsis mwathae</name>
    <dbReference type="NCBI Taxonomy" id="1472723"/>
    <lineage>
        <taxon>Bacteria</taxon>
        <taxon>Bacillati</taxon>
        <taxon>Actinomycetota</taxon>
        <taxon>Actinomycetes</taxon>
        <taxon>Streptosporangiales</taxon>
        <taxon>Nocardiopsidaceae</taxon>
        <taxon>Nocardiopsis</taxon>
    </lineage>
</organism>
<dbReference type="PANTHER" id="PTHR21599:SF0">
    <property type="entry name" value="GLYCERATE KINASE"/>
    <property type="match status" value="1"/>
</dbReference>
<gene>
    <name evidence="5" type="ORF">HNR23_002364</name>
</gene>
<dbReference type="NCBIfam" id="TIGR00045">
    <property type="entry name" value="glycerate kinase"/>
    <property type="match status" value="1"/>
</dbReference>
<proteinExistence type="inferred from homology"/>
<evidence type="ECO:0000313" key="6">
    <source>
        <dbReference type="Proteomes" id="UP000546642"/>
    </source>
</evidence>
<dbReference type="InterPro" id="IPR036129">
    <property type="entry name" value="Glycerate_kinase_sf"/>
</dbReference>
<dbReference type="GO" id="GO:0031388">
    <property type="term" value="P:organic acid phosphorylation"/>
    <property type="evidence" value="ECO:0007669"/>
    <property type="project" value="UniProtKB-UniRule"/>
</dbReference>
<dbReference type="PANTHER" id="PTHR21599">
    <property type="entry name" value="GLYCERATE KINASE"/>
    <property type="match status" value="1"/>
</dbReference>
<dbReference type="PIRSF" id="PIRSF006078">
    <property type="entry name" value="GlxK"/>
    <property type="match status" value="1"/>
</dbReference>
<dbReference type="Proteomes" id="UP000546642">
    <property type="component" value="Unassembled WGS sequence"/>
</dbReference>
<dbReference type="InterPro" id="IPR018197">
    <property type="entry name" value="Glycerate_kinase_RE-like"/>
</dbReference>
<keyword evidence="6" id="KW-1185">Reference proteome</keyword>
<dbReference type="SUPFAM" id="SSF110738">
    <property type="entry name" value="Glycerate kinase I"/>
    <property type="match status" value="1"/>
</dbReference>
<evidence type="ECO:0000256" key="1">
    <source>
        <dbReference type="ARBA" id="ARBA00006284"/>
    </source>
</evidence>
<dbReference type="GO" id="GO:0008887">
    <property type="term" value="F:glycerate kinase activity"/>
    <property type="evidence" value="ECO:0007669"/>
    <property type="project" value="UniProtKB-UniRule"/>
</dbReference>
<dbReference type="Pfam" id="PF02595">
    <property type="entry name" value="Gly_kinase"/>
    <property type="match status" value="1"/>
</dbReference>
<dbReference type="RefSeq" id="WP_184075623.1">
    <property type="nucleotide sequence ID" value="NZ_JACHDS010000001.1"/>
</dbReference>
<dbReference type="InterPro" id="IPR004381">
    <property type="entry name" value="Glycerate_kinase"/>
</dbReference>
<dbReference type="EC" id="2.7.1.31" evidence="5"/>
<keyword evidence="3 4" id="KW-0418">Kinase</keyword>
<dbReference type="Gene3D" id="3.40.50.10350">
    <property type="entry name" value="Glycerate kinase, domain 1"/>
    <property type="match status" value="1"/>
</dbReference>
<evidence type="ECO:0000313" key="5">
    <source>
        <dbReference type="EMBL" id="MBB6172304.1"/>
    </source>
</evidence>
<accession>A0A7W9YHR2</accession>
<comment type="similarity">
    <text evidence="1 4">Belongs to the glycerate kinase type-1 family.</text>
</comment>
<dbReference type="Gene3D" id="3.90.1510.10">
    <property type="entry name" value="Glycerate kinase, domain 2"/>
    <property type="match status" value="1"/>
</dbReference>
<name>A0A7W9YHR2_9ACTN</name>
<dbReference type="AlphaFoldDB" id="A0A7W9YHR2"/>
<evidence type="ECO:0000256" key="4">
    <source>
        <dbReference type="PIRNR" id="PIRNR006078"/>
    </source>
</evidence>
<evidence type="ECO:0000256" key="2">
    <source>
        <dbReference type="ARBA" id="ARBA00022679"/>
    </source>
</evidence>
<evidence type="ECO:0000256" key="3">
    <source>
        <dbReference type="ARBA" id="ARBA00022777"/>
    </source>
</evidence>
<dbReference type="InterPro" id="IPR018193">
    <property type="entry name" value="Glyc_kinase_flavodox-like_fold"/>
</dbReference>
<protein>
    <submittedName>
        <fullName evidence="5">Glycerate kinase</fullName>
        <ecNumber evidence="5">2.7.1.31</ecNumber>
    </submittedName>
</protein>